<dbReference type="PANTHER" id="PTHR33055:SF3">
    <property type="entry name" value="PUTATIVE TRANSPOSASE FOR IS117-RELATED"/>
    <property type="match status" value="1"/>
</dbReference>
<sequence length="79" mass="8779">MLGISKRGDAYLRSLLVYGARAMLRTARGKEDRLSRWACQLAERSHPNVACVALANKTARMAWAMLRNGTDYRPDLAAA</sequence>
<reference evidence="1 2" key="1">
    <citation type="journal article" date="2023" name="Int. J. Syst. Evol. Microbiol.">
        <title>Physiological and genomic analyses of cobalamin (vitamin B12)-auxotrophy of Lysobacter auxotrophicus sp. nov., a methionine-auxotrophic chitinolytic bacterium isolated from chitin-treated soil.</title>
        <authorList>
            <person name="Saito A."/>
            <person name="Dohra H."/>
            <person name="Hamada M."/>
            <person name="Moriuchi R."/>
            <person name="Kotsuchibashi Y."/>
            <person name="Mori K."/>
        </authorList>
    </citation>
    <scope>NUCLEOTIDE SEQUENCE [LARGE SCALE GENOMIC DNA]</scope>
    <source>
        <strain evidence="1 2">5-21a</strain>
    </source>
</reference>
<gene>
    <name evidence="1" type="ORF">LA521A_00890</name>
</gene>
<organism evidence="1 2">
    <name type="scientific">Lysobacter auxotrophicus</name>
    <dbReference type="NCBI Taxonomy" id="2992573"/>
    <lineage>
        <taxon>Bacteria</taxon>
        <taxon>Pseudomonadati</taxon>
        <taxon>Pseudomonadota</taxon>
        <taxon>Gammaproteobacteria</taxon>
        <taxon>Lysobacterales</taxon>
        <taxon>Lysobacteraceae</taxon>
        <taxon>Lysobacter</taxon>
    </lineage>
</organism>
<dbReference type="InterPro" id="IPR047650">
    <property type="entry name" value="Transpos_IS110"/>
</dbReference>
<evidence type="ECO:0008006" key="3">
    <source>
        <dbReference type="Google" id="ProtNLM"/>
    </source>
</evidence>
<accession>A0ABN6UEV6</accession>
<protein>
    <recommendedName>
        <fullName evidence="3">Transposase</fullName>
    </recommendedName>
</protein>
<dbReference type="EMBL" id="AP027041">
    <property type="protein sequence ID" value="BDU14888.1"/>
    <property type="molecule type" value="Genomic_DNA"/>
</dbReference>
<keyword evidence="2" id="KW-1185">Reference proteome</keyword>
<name>A0ABN6UEV6_9GAMM</name>
<dbReference type="Proteomes" id="UP001317822">
    <property type="component" value="Chromosome"/>
</dbReference>
<evidence type="ECO:0000313" key="1">
    <source>
        <dbReference type="EMBL" id="BDU14888.1"/>
    </source>
</evidence>
<dbReference type="PANTHER" id="PTHR33055">
    <property type="entry name" value="TRANSPOSASE FOR INSERTION SEQUENCE ELEMENT IS1111A"/>
    <property type="match status" value="1"/>
</dbReference>
<proteinExistence type="predicted"/>
<evidence type="ECO:0000313" key="2">
    <source>
        <dbReference type="Proteomes" id="UP001317822"/>
    </source>
</evidence>